<evidence type="ECO:0000313" key="4">
    <source>
        <dbReference type="Proteomes" id="UP000254507"/>
    </source>
</evidence>
<dbReference type="Proteomes" id="UP000215738">
    <property type="component" value="Unassembled WGS sequence"/>
</dbReference>
<dbReference type="AlphaFoldDB" id="A0A263HE77"/>
<reference evidence="2 4" key="2">
    <citation type="submission" date="2018-06" db="EMBL/GenBank/DDBJ databases">
        <authorList>
            <consortium name="Pathogen Informatics"/>
            <person name="Doyle S."/>
        </authorList>
    </citation>
    <scope>NUCLEOTIDE SEQUENCE [LARGE SCALE GENOMIC DNA]</scope>
    <source>
        <strain evidence="2 4">NCTC10851</strain>
    </source>
</reference>
<reference evidence="1 3" key="1">
    <citation type="submission" date="2017-07" db="EMBL/GenBank/DDBJ databases">
        <title>Virulence factors identified in Actinobacillus seminis.</title>
        <authorList>
            <person name="Negrete-Abascal E."/>
            <person name="Vaca-Pacheco S."/>
            <person name="Montes-Garcia F."/>
            <person name="Leyto-Gil A.M."/>
            <person name="Fragoso-Garcia E."/>
            <person name="Carvente-Garcia R."/>
            <person name="Perez-Agueros S."/>
            <person name="Castelan-Sanchez H.G."/>
            <person name="Garcia-Molina A."/>
            <person name="Villamar T.E."/>
            <person name="Vazquez-Cruz C."/>
        </authorList>
    </citation>
    <scope>NUCLEOTIDE SEQUENCE [LARGE SCALE GENOMIC DNA]</scope>
    <source>
        <strain evidence="1 3">ATCC 15768</strain>
    </source>
</reference>
<accession>A0A263HE77</accession>
<name>A0A263HE77_9PAST</name>
<evidence type="ECO:0000313" key="1">
    <source>
        <dbReference type="EMBL" id="OZN24856.1"/>
    </source>
</evidence>
<dbReference type="Proteomes" id="UP000254507">
    <property type="component" value="Unassembled WGS sequence"/>
</dbReference>
<dbReference type="Pfam" id="PF11041">
    <property type="entry name" value="Phage_Wedge1"/>
    <property type="match status" value="1"/>
</dbReference>
<gene>
    <name evidence="1" type="ORF">CFY87_05835</name>
    <name evidence="2" type="ORF">NCTC10851_01328</name>
</gene>
<proteinExistence type="predicted"/>
<dbReference type="EMBL" id="UFSB01000001">
    <property type="protein sequence ID" value="SUU36740.1"/>
    <property type="molecule type" value="Genomic_DNA"/>
</dbReference>
<protein>
    <submittedName>
        <fullName evidence="2">Protein of uncharacterized function (DUF2612)</fullName>
    </submittedName>
</protein>
<dbReference type="RefSeq" id="WP_094946309.1">
    <property type="nucleotide sequence ID" value="NZ_NLFK01000005.1"/>
</dbReference>
<evidence type="ECO:0000313" key="3">
    <source>
        <dbReference type="Proteomes" id="UP000215738"/>
    </source>
</evidence>
<dbReference type="InterPro" id="IPR021283">
    <property type="entry name" value="Phage_Wedge1"/>
</dbReference>
<keyword evidence="3" id="KW-1185">Reference proteome</keyword>
<sequence>MMKLKETMISQYANSPIICRILLDLNKSIDPKSDIKSFYDLIWNLNTAKGIGLDFWGKVVGIDRNIQIDNKNQFIGSTLSSADLKMFQKGEMHLMNDEMFRNMIFMKAMKNIIYTTAANFIGLFGNCKLVKSAVILR</sequence>
<dbReference type="OrthoDB" id="8158189at2"/>
<dbReference type="EMBL" id="NLFK01000005">
    <property type="protein sequence ID" value="OZN24856.1"/>
    <property type="molecule type" value="Genomic_DNA"/>
</dbReference>
<organism evidence="2 4">
    <name type="scientific">Actinobacillus seminis</name>
    <dbReference type="NCBI Taxonomy" id="722"/>
    <lineage>
        <taxon>Bacteria</taxon>
        <taxon>Pseudomonadati</taxon>
        <taxon>Pseudomonadota</taxon>
        <taxon>Gammaproteobacteria</taxon>
        <taxon>Pasteurellales</taxon>
        <taxon>Pasteurellaceae</taxon>
        <taxon>Actinobacillus</taxon>
    </lineage>
</organism>
<evidence type="ECO:0000313" key="2">
    <source>
        <dbReference type="EMBL" id="SUU36740.1"/>
    </source>
</evidence>
<dbReference type="InParanoid" id="A0A263HE77"/>